<dbReference type="InterPro" id="IPR023214">
    <property type="entry name" value="HAD_sf"/>
</dbReference>
<dbReference type="Gene3D" id="3.30.70.1020">
    <property type="entry name" value="Trehalose-6-phosphate phosphatase related protein, domain 2"/>
    <property type="match status" value="1"/>
</dbReference>
<dbReference type="GO" id="GO:0005946">
    <property type="term" value="C:alpha,alpha-trehalose-phosphate synthase complex (UDP-forming)"/>
    <property type="evidence" value="ECO:0007669"/>
    <property type="project" value="TreeGrafter"/>
</dbReference>
<dbReference type="InterPro" id="IPR001830">
    <property type="entry name" value="Glyco_trans_20"/>
</dbReference>
<protein>
    <submittedName>
        <fullName evidence="4">Trehalose-phosphatase</fullName>
    </submittedName>
</protein>
<dbReference type="GO" id="GO:0005992">
    <property type="term" value="P:trehalose biosynthetic process"/>
    <property type="evidence" value="ECO:0007669"/>
    <property type="project" value="InterPro"/>
</dbReference>
<comment type="similarity">
    <text evidence="2">In the C-terminal section; belongs to the trehalose phosphatase family.</text>
</comment>
<dbReference type="GO" id="GO:0031505">
    <property type="term" value="P:fungal-type cell wall organization"/>
    <property type="evidence" value="ECO:0007669"/>
    <property type="project" value="TreeGrafter"/>
</dbReference>
<organism evidence="4 5">
    <name type="scientific">Lachnellula cervina</name>
    <dbReference type="NCBI Taxonomy" id="1316786"/>
    <lineage>
        <taxon>Eukaryota</taxon>
        <taxon>Fungi</taxon>
        <taxon>Dikarya</taxon>
        <taxon>Ascomycota</taxon>
        <taxon>Pezizomycotina</taxon>
        <taxon>Leotiomycetes</taxon>
        <taxon>Helotiales</taxon>
        <taxon>Lachnaceae</taxon>
        <taxon>Lachnellula</taxon>
    </lineage>
</organism>
<feature type="compositionally biased region" description="Basic and acidic residues" evidence="3">
    <location>
        <begin position="48"/>
        <end position="59"/>
    </location>
</feature>
<dbReference type="InterPro" id="IPR003337">
    <property type="entry name" value="Trehalose_PPase"/>
</dbReference>
<evidence type="ECO:0000313" key="4">
    <source>
        <dbReference type="EMBL" id="TVY55523.1"/>
    </source>
</evidence>
<dbReference type="EMBL" id="QGMG01000232">
    <property type="protein sequence ID" value="TVY55523.1"/>
    <property type="molecule type" value="Genomic_DNA"/>
</dbReference>
<keyword evidence="5" id="KW-1185">Reference proteome</keyword>
<gene>
    <name evidence="4" type="primary">TPS2</name>
    <name evidence="4" type="ORF">LCER1_G004278</name>
</gene>
<dbReference type="FunFam" id="3.30.70.1020:FF:000003">
    <property type="entry name" value="Alpha,alpha-trehalose-phosphate synthase subunit Tps2"/>
    <property type="match status" value="1"/>
</dbReference>
<dbReference type="CDD" id="cd01627">
    <property type="entry name" value="HAD_TPP"/>
    <property type="match status" value="1"/>
</dbReference>
<evidence type="ECO:0000256" key="2">
    <source>
        <dbReference type="ARBA" id="ARBA00006330"/>
    </source>
</evidence>
<dbReference type="PANTHER" id="PTHR10788">
    <property type="entry name" value="TREHALOSE-6-PHOSPHATE SYNTHASE"/>
    <property type="match status" value="1"/>
</dbReference>
<dbReference type="Pfam" id="PF02358">
    <property type="entry name" value="Trehalose_PPase"/>
    <property type="match status" value="1"/>
</dbReference>
<comment type="similarity">
    <text evidence="1">In the N-terminal section; belongs to the glycosyltransferase 20 family.</text>
</comment>
<evidence type="ECO:0000256" key="3">
    <source>
        <dbReference type="SAM" id="MobiDB-lite"/>
    </source>
</evidence>
<reference evidence="4 5" key="1">
    <citation type="submission" date="2018-05" db="EMBL/GenBank/DDBJ databases">
        <title>Whole genome sequencing for identification of molecular markers to develop diagnostic detection tools for the regulated plant pathogen Lachnellula willkommii.</title>
        <authorList>
            <person name="Giroux E."/>
            <person name="Bilodeau G."/>
        </authorList>
    </citation>
    <scope>NUCLEOTIDE SEQUENCE [LARGE SCALE GENOMIC DNA]</scope>
    <source>
        <strain evidence="4 5">CBS 625.97</strain>
    </source>
</reference>
<comment type="caution">
    <text evidence="4">The sequence shown here is derived from an EMBL/GenBank/DDBJ whole genome shotgun (WGS) entry which is preliminary data.</text>
</comment>
<dbReference type="NCBIfam" id="TIGR01484">
    <property type="entry name" value="HAD-SF-IIB"/>
    <property type="match status" value="1"/>
</dbReference>
<dbReference type="Proteomes" id="UP000481288">
    <property type="component" value="Unassembled WGS sequence"/>
</dbReference>
<dbReference type="PANTHER" id="PTHR10788:SF123">
    <property type="entry name" value="TREHALOSE-PHOSPHATASE"/>
    <property type="match status" value="1"/>
</dbReference>
<feature type="compositionally biased region" description="Basic and acidic residues" evidence="3">
    <location>
        <begin position="8"/>
        <end position="27"/>
    </location>
</feature>
<proteinExistence type="inferred from homology"/>
<dbReference type="Gene3D" id="3.40.50.2000">
    <property type="entry name" value="Glycogen Phosphorylase B"/>
    <property type="match status" value="2"/>
</dbReference>
<sequence>MAQQTSDQENKELSDTPRPLLPDRQESVHPALHPSLTNVPVTPGFLPHEYDAEGSDHPSETSYFAHDIETVRSAMAHSPTDAASGAKSNRDILRRISLTSGLQRQDSLVDMDPRAANPSLSLSGGIISATFCIPHTLTYRKGADWGLDSRRGTSALFDSFAYLSSDKTPWNHTLVGWTGEITQADEELTPPDTPPPNSTVNRTPLNKNSAPIPVDAFAKPAEPATSEGLHISKEDIQALETQLARDKKGRTVPVWLADHTEGVSDGSLYLTDQPRWRRFAEHELYTLFHYKQHEPTNGRAERQTWADYYRMNQKFANRILEIYKPGDIVMIHDYHLLLLPSMLRQRIPHMYISFFLHVPFPSSEFLRCLPRRKDILEGVLGANLIGFQAYSYSRHFVSCCTRIVGYPSDTAGVDAYGGKVSVGVFPIGIDAAAVQHAAFDNPVIGEKVTALRELYKDKKIIVGRDRLDTVRGVAQKLMAFERFLDMYPEWRDKVVLIQVTSPTSVEEEQEDTGNKMANKVSELVLKINGVYGSLEFSPVQHYPQYLSQEEYFALLRAGDVALITSVRDGMNTTSLEYVVCQRNSHGPLILSEFSGTAGSLKDAIHINPWDLTGVAQQIHYALTMGEDKKMAMHSSLYHHVTTKNVQAWSTGYIKRLLNVLSAHNATISTPLLDKAALLTQYRAATKRLFMFDYDGTLTPIVKNPGDAIPSERVIRTLKSLASDHRNAVWIISGRDQEFLSQYLGDIPELGFSAEHGSFMRHPGSSEWENLAETFDMSWQKEVMECFQKYTEKTPGSFIERKRCALTWHYRPSDPELGAHNARKCQTELEKTVGKKWDVEVMTGKANLEVRPTFINKGEIAKRLVADYGSEVGEPPEFTLCLGDDFTDEDMFRALNGSNLPPGHVFTVTVGASSKMTLANWHLLEPSDVISSIALLNGGDSDSADLGPLAVVEGKIPESMPGERNIDRVI</sequence>
<dbReference type="SUPFAM" id="SSF53756">
    <property type="entry name" value="UDP-Glycosyltransferase/glycogen phosphorylase"/>
    <property type="match status" value="1"/>
</dbReference>
<dbReference type="Gene3D" id="3.40.50.1000">
    <property type="entry name" value="HAD superfamily/HAD-like"/>
    <property type="match status" value="1"/>
</dbReference>
<dbReference type="NCBIfam" id="TIGR00685">
    <property type="entry name" value="T6PP"/>
    <property type="match status" value="1"/>
</dbReference>
<dbReference type="FunFam" id="3.40.50.2000:FF:000131">
    <property type="entry name" value="Trehalose-6-phosphate phosphatase"/>
    <property type="match status" value="1"/>
</dbReference>
<evidence type="ECO:0000256" key="1">
    <source>
        <dbReference type="ARBA" id="ARBA00005409"/>
    </source>
</evidence>
<dbReference type="InterPro" id="IPR036412">
    <property type="entry name" value="HAD-like_sf"/>
</dbReference>
<dbReference type="CDD" id="cd03788">
    <property type="entry name" value="GT20_TPS"/>
    <property type="match status" value="1"/>
</dbReference>
<dbReference type="GO" id="GO:0005829">
    <property type="term" value="C:cytosol"/>
    <property type="evidence" value="ECO:0007669"/>
    <property type="project" value="TreeGrafter"/>
</dbReference>
<name>A0A7D8YV91_9HELO</name>
<dbReference type="Pfam" id="PF00982">
    <property type="entry name" value="Glyco_transf_20"/>
    <property type="match status" value="1"/>
</dbReference>
<dbReference type="GO" id="GO:0003825">
    <property type="term" value="F:alpha,alpha-trehalose-phosphate synthase (UDP-forming) activity"/>
    <property type="evidence" value="ECO:0007669"/>
    <property type="project" value="TreeGrafter"/>
</dbReference>
<dbReference type="GO" id="GO:0004805">
    <property type="term" value="F:trehalose-phosphatase activity"/>
    <property type="evidence" value="ECO:0007669"/>
    <property type="project" value="TreeGrafter"/>
</dbReference>
<dbReference type="InterPro" id="IPR006379">
    <property type="entry name" value="HAD-SF_hydro_IIB"/>
</dbReference>
<feature type="region of interest" description="Disordered" evidence="3">
    <location>
        <begin position="186"/>
        <end position="206"/>
    </location>
</feature>
<dbReference type="SUPFAM" id="SSF56784">
    <property type="entry name" value="HAD-like"/>
    <property type="match status" value="1"/>
</dbReference>
<dbReference type="FunFam" id="3.40.50.2000:FF:000036">
    <property type="entry name" value="Alpha,alpha-trehalose-phosphate synthase subunit Tps2"/>
    <property type="match status" value="1"/>
</dbReference>
<dbReference type="OrthoDB" id="755951at2759"/>
<accession>A0A7D8YV91</accession>
<dbReference type="GO" id="GO:0034605">
    <property type="term" value="P:cellular response to heat"/>
    <property type="evidence" value="ECO:0007669"/>
    <property type="project" value="TreeGrafter"/>
</dbReference>
<evidence type="ECO:0000313" key="5">
    <source>
        <dbReference type="Proteomes" id="UP000481288"/>
    </source>
</evidence>
<feature type="region of interest" description="Disordered" evidence="3">
    <location>
        <begin position="1"/>
        <end position="60"/>
    </location>
</feature>
<dbReference type="AlphaFoldDB" id="A0A7D8YV91"/>